<name>A0A448WIB5_9PLAT</name>
<dbReference type="Proteomes" id="UP000784294">
    <property type="component" value="Unassembled WGS sequence"/>
</dbReference>
<dbReference type="EMBL" id="CAAALY010014935">
    <property type="protein sequence ID" value="VEL12498.1"/>
    <property type="molecule type" value="Genomic_DNA"/>
</dbReference>
<evidence type="ECO:0000313" key="1">
    <source>
        <dbReference type="EMBL" id="VEL12498.1"/>
    </source>
</evidence>
<comment type="caution">
    <text evidence="1">The sequence shown here is derived from an EMBL/GenBank/DDBJ whole genome shotgun (WGS) entry which is preliminary data.</text>
</comment>
<reference evidence="1" key="1">
    <citation type="submission" date="2018-11" db="EMBL/GenBank/DDBJ databases">
        <authorList>
            <consortium name="Pathogen Informatics"/>
        </authorList>
    </citation>
    <scope>NUCLEOTIDE SEQUENCE</scope>
</reference>
<sequence>MSNIYLIQQKTLLLGTHSGLEICREIHHQRLIINSSTSSRSQLDPLSVAMYILLTRKEGGEGGKKFVSSSIPEVQSAQLAENILCDLATVGELDRVLDNFVYQAIGVALEGANKAHQRRGQVSVGRIVRLESSCQ</sequence>
<evidence type="ECO:0000313" key="2">
    <source>
        <dbReference type="Proteomes" id="UP000784294"/>
    </source>
</evidence>
<dbReference type="AlphaFoldDB" id="A0A448WIB5"/>
<organism evidence="1 2">
    <name type="scientific">Protopolystoma xenopodis</name>
    <dbReference type="NCBI Taxonomy" id="117903"/>
    <lineage>
        <taxon>Eukaryota</taxon>
        <taxon>Metazoa</taxon>
        <taxon>Spiralia</taxon>
        <taxon>Lophotrochozoa</taxon>
        <taxon>Platyhelminthes</taxon>
        <taxon>Monogenea</taxon>
        <taxon>Polyopisthocotylea</taxon>
        <taxon>Polystomatidea</taxon>
        <taxon>Polystomatidae</taxon>
        <taxon>Protopolystoma</taxon>
    </lineage>
</organism>
<gene>
    <name evidence="1" type="ORF">PXEA_LOCUS5938</name>
</gene>
<protein>
    <submittedName>
        <fullName evidence="1">Uncharacterized protein</fullName>
    </submittedName>
</protein>
<proteinExistence type="predicted"/>
<accession>A0A448WIB5</accession>
<keyword evidence="2" id="KW-1185">Reference proteome</keyword>